<dbReference type="Pfam" id="PF18417">
    <property type="entry name" value="LodA_C"/>
    <property type="match status" value="1"/>
</dbReference>
<proteinExistence type="predicted"/>
<dbReference type="CDD" id="cd14731">
    <property type="entry name" value="LodA_like_1"/>
    <property type="match status" value="1"/>
</dbReference>
<name>A0ABW4Z905_9BACT</name>
<protein>
    <submittedName>
        <fullName evidence="4">LodA/GoxA family CTQ-dependent oxidase</fullName>
    </submittedName>
</protein>
<comment type="caution">
    <text evidence="4">The sequence shown here is derived from an EMBL/GenBank/DDBJ whole genome shotgun (WGS) entry which is preliminary data.</text>
</comment>
<feature type="compositionally biased region" description="Polar residues" evidence="1">
    <location>
        <begin position="120"/>
        <end position="129"/>
    </location>
</feature>
<dbReference type="Pfam" id="PF17990">
    <property type="entry name" value="LodA_N"/>
    <property type="match status" value="1"/>
</dbReference>
<feature type="domain" description="L-Lysine epsilon oxidase N-terminal" evidence="2">
    <location>
        <begin position="16"/>
        <end position="233"/>
    </location>
</feature>
<evidence type="ECO:0000313" key="4">
    <source>
        <dbReference type="EMBL" id="MFD2158418.1"/>
    </source>
</evidence>
<evidence type="ECO:0000313" key="5">
    <source>
        <dbReference type="Proteomes" id="UP001597389"/>
    </source>
</evidence>
<dbReference type="InterPro" id="IPR041173">
    <property type="entry name" value="LodA_C"/>
</dbReference>
<reference evidence="5" key="1">
    <citation type="journal article" date="2019" name="Int. J. Syst. Evol. Microbiol.">
        <title>The Global Catalogue of Microorganisms (GCM) 10K type strain sequencing project: providing services to taxonomists for standard genome sequencing and annotation.</title>
        <authorList>
            <consortium name="The Broad Institute Genomics Platform"/>
            <consortium name="The Broad Institute Genome Sequencing Center for Infectious Disease"/>
            <person name="Wu L."/>
            <person name="Ma J."/>
        </authorList>
    </citation>
    <scope>NUCLEOTIDE SEQUENCE [LARGE SCALE GENOMIC DNA]</scope>
    <source>
        <strain evidence="5">CCUG 57942</strain>
    </source>
</reference>
<dbReference type="EMBL" id="JBHUJB010000023">
    <property type="protein sequence ID" value="MFD2158418.1"/>
    <property type="molecule type" value="Genomic_DNA"/>
</dbReference>
<feature type="region of interest" description="Disordered" evidence="1">
    <location>
        <begin position="109"/>
        <end position="145"/>
    </location>
</feature>
<gene>
    <name evidence="4" type="ORF">ACFSW8_05870</name>
</gene>
<sequence>MTEKSDLSNIVRAEIHPSIGVGRVGNAEREYYLTPQVPNPAPKPPHSYRDATGAIKREAVQFRIYGYNAEGEVVAELTADNAQIEWQAHIANLKSAWYEFNGALDLPEAKSSKMPRRNPNMVSPEQRSTLAIDPGKRNISGKNTQTGAVFDTGQFMGEAVYLGELHTDPQGRLIVLGGHGHSNSPTGMPAFNPAQENGFGNAIAWHDDTSDGPVDANVSINGKPIPVEGAWVAFAPPKFAPDIIGWRSMYELMEGLFIKNAMIDPPTTVSFTKHVYPILQRMSALQWVNAGFAAMFGADGPLNFNDPKLIDKLCRIHGPRDAYAGLRREIYNAFRPSEKNPGANPRTWPWLYGDAFGSYDDDLSAEIYLLLPELLETSLKAWMLGKFDADWGTIPTPPKDINDVPLADQPASLSKSSLHFCAADAFHPGIELTWPMRHITMYQAPFRIRRNQGELPKLDYGTYLTQETALAFDGPLNEQGPGSLTRWMLVPWQVDTAGCRSGYTKSYDDTIPSFWPAHVPNQVLTETDYQTLMDAEKSPSDRRNAFLHRESWYATIPTQSSLEQLSAMVTYFGKMGIIEARPGPSDLDGIPDTIYVQTLPQKLEKSVRAAAALASQKADTSHLTQAGFNNEEERRAMHQMRFGK</sequence>
<dbReference type="InterPro" id="IPR041168">
    <property type="entry name" value="LodA_N"/>
</dbReference>
<dbReference type="InterPro" id="IPR033798">
    <property type="entry name" value="LodA-like"/>
</dbReference>
<evidence type="ECO:0000256" key="1">
    <source>
        <dbReference type="SAM" id="MobiDB-lite"/>
    </source>
</evidence>
<keyword evidence="5" id="KW-1185">Reference proteome</keyword>
<evidence type="ECO:0000259" key="2">
    <source>
        <dbReference type="Pfam" id="PF17990"/>
    </source>
</evidence>
<accession>A0ABW4Z905</accession>
<organism evidence="4 5">
    <name type="scientific">Rubritalea tangerina</name>
    <dbReference type="NCBI Taxonomy" id="430798"/>
    <lineage>
        <taxon>Bacteria</taxon>
        <taxon>Pseudomonadati</taxon>
        <taxon>Verrucomicrobiota</taxon>
        <taxon>Verrucomicrobiia</taxon>
        <taxon>Verrucomicrobiales</taxon>
        <taxon>Rubritaleaceae</taxon>
        <taxon>Rubritalea</taxon>
    </lineage>
</organism>
<evidence type="ECO:0000259" key="3">
    <source>
        <dbReference type="Pfam" id="PF18417"/>
    </source>
</evidence>
<dbReference type="Proteomes" id="UP001597389">
    <property type="component" value="Unassembled WGS sequence"/>
</dbReference>
<feature type="domain" description="L-lysine epsilon oxidase C-terminal" evidence="3">
    <location>
        <begin position="377"/>
        <end position="515"/>
    </location>
</feature>
<dbReference type="RefSeq" id="WP_377088648.1">
    <property type="nucleotide sequence ID" value="NZ_JBHSJL010000014.1"/>
</dbReference>